<dbReference type="InterPro" id="IPR036188">
    <property type="entry name" value="FAD/NAD-bd_sf"/>
</dbReference>
<dbReference type="EMBL" id="BAAACF010000006">
    <property type="protein sequence ID" value="GAA0729080.1"/>
    <property type="molecule type" value="Genomic_DNA"/>
</dbReference>
<keyword evidence="4" id="KW-0443">Lipid metabolism</keyword>
<dbReference type="PROSITE" id="PS51257">
    <property type="entry name" value="PROKAR_LIPOPROTEIN"/>
    <property type="match status" value="1"/>
</dbReference>
<dbReference type="Pfam" id="PF13450">
    <property type="entry name" value="NAD_binding_8"/>
    <property type="match status" value="1"/>
</dbReference>
<sequence>MKVAIMGAGLSGLSCAITLEKQRIHPVVFEKRNRVGDRFVNAEAVFNILNKPYNNCLEYIKNEYGIEFKGINDINRVNFHSKNEVGSIKGNLGKSNIRGRQKDSFEEQLRKQYKGEIIYNSQYSYEELAKEFTHVVLATGDGAYSIKLNNYTIGLTATLKGATVEGNFDDNLISIWFNHEFAPKGYAYIIPYSDKEANIVISYPDYTETKERDLNYMWNSFYNKICNDMKQSLKITDRFEITRYIIGICKRPKIDNTYFVGNCFGAISPALGFGQFTSILTGIYAAEDMIGLKKYEEQTKVLIENYNNSLLIRKALESLSDNQLDFMIKNLDNKITDKLIDKIHSDETEFDLLKWASYVLKPFYVV</sequence>
<evidence type="ECO:0000313" key="8">
    <source>
        <dbReference type="EMBL" id="GAA0729080.1"/>
    </source>
</evidence>
<protein>
    <submittedName>
        <fullName evidence="8">NAD(P)/FAD-dependent oxidoreductase</fullName>
    </submittedName>
</protein>
<evidence type="ECO:0000256" key="4">
    <source>
        <dbReference type="ARBA" id="ARBA00023098"/>
    </source>
</evidence>
<dbReference type="Pfam" id="PF22578">
    <property type="entry name" value="GGR_cat"/>
    <property type="match status" value="1"/>
</dbReference>
<keyword evidence="6" id="KW-1208">Phospholipid metabolism</keyword>
<evidence type="ECO:0000259" key="7">
    <source>
        <dbReference type="Pfam" id="PF22578"/>
    </source>
</evidence>
<keyword evidence="1" id="KW-0444">Lipid biosynthesis</keyword>
<keyword evidence="9" id="KW-1185">Reference proteome</keyword>
<name>A0ABN1J5I3_9CLOT</name>
<organism evidence="8 9">
    <name type="scientific">Clostridium malenominatum</name>
    <dbReference type="NCBI Taxonomy" id="1539"/>
    <lineage>
        <taxon>Bacteria</taxon>
        <taxon>Bacillati</taxon>
        <taxon>Bacillota</taxon>
        <taxon>Clostridia</taxon>
        <taxon>Eubacteriales</taxon>
        <taxon>Clostridiaceae</taxon>
        <taxon>Clostridium</taxon>
    </lineage>
</organism>
<evidence type="ECO:0000256" key="5">
    <source>
        <dbReference type="ARBA" id="ARBA00023209"/>
    </source>
</evidence>
<evidence type="ECO:0000256" key="2">
    <source>
        <dbReference type="ARBA" id="ARBA00022630"/>
    </source>
</evidence>
<accession>A0ABN1J5I3</accession>
<feature type="domain" description="Digeranylgeranylglycerophospholipid reductase catalytic" evidence="7">
    <location>
        <begin position="164"/>
        <end position="231"/>
    </location>
</feature>
<keyword evidence="2" id="KW-0285">Flavoprotein</keyword>
<dbReference type="InterPro" id="IPR050407">
    <property type="entry name" value="Geranylgeranyl_reductase"/>
</dbReference>
<reference evidence="8 9" key="1">
    <citation type="journal article" date="2019" name="Int. J. Syst. Evol. Microbiol.">
        <title>The Global Catalogue of Microorganisms (GCM) 10K type strain sequencing project: providing services to taxonomists for standard genome sequencing and annotation.</title>
        <authorList>
            <consortium name="The Broad Institute Genomics Platform"/>
            <consortium name="The Broad Institute Genome Sequencing Center for Infectious Disease"/>
            <person name="Wu L."/>
            <person name="Ma J."/>
        </authorList>
    </citation>
    <scope>NUCLEOTIDE SEQUENCE [LARGE SCALE GENOMIC DNA]</scope>
    <source>
        <strain evidence="8 9">JCM 1405</strain>
    </source>
</reference>
<evidence type="ECO:0000256" key="6">
    <source>
        <dbReference type="ARBA" id="ARBA00023264"/>
    </source>
</evidence>
<evidence type="ECO:0000256" key="1">
    <source>
        <dbReference type="ARBA" id="ARBA00022516"/>
    </source>
</evidence>
<dbReference type="PANTHER" id="PTHR42685:SF18">
    <property type="entry name" value="DIGERANYLGERANYLGLYCEROPHOSPHOLIPID REDUCTASE"/>
    <property type="match status" value="1"/>
</dbReference>
<dbReference type="Gene3D" id="3.50.50.60">
    <property type="entry name" value="FAD/NAD(P)-binding domain"/>
    <property type="match status" value="1"/>
</dbReference>
<evidence type="ECO:0000256" key="3">
    <source>
        <dbReference type="ARBA" id="ARBA00023002"/>
    </source>
</evidence>
<dbReference type="SUPFAM" id="SSF51905">
    <property type="entry name" value="FAD/NAD(P)-binding domain"/>
    <property type="match status" value="1"/>
</dbReference>
<keyword evidence="5" id="KW-0594">Phospholipid biosynthesis</keyword>
<dbReference type="RefSeq" id="WP_343770765.1">
    <property type="nucleotide sequence ID" value="NZ_BAAACF010000006.1"/>
</dbReference>
<dbReference type="InterPro" id="IPR054715">
    <property type="entry name" value="GGR_cat"/>
</dbReference>
<comment type="caution">
    <text evidence="8">The sequence shown here is derived from an EMBL/GenBank/DDBJ whole genome shotgun (WGS) entry which is preliminary data.</text>
</comment>
<gene>
    <name evidence="8" type="ORF">GCM10008905_28650</name>
</gene>
<keyword evidence="3" id="KW-0560">Oxidoreductase</keyword>
<dbReference type="PANTHER" id="PTHR42685">
    <property type="entry name" value="GERANYLGERANYL DIPHOSPHATE REDUCTASE"/>
    <property type="match status" value="1"/>
</dbReference>
<evidence type="ECO:0000313" key="9">
    <source>
        <dbReference type="Proteomes" id="UP001500339"/>
    </source>
</evidence>
<dbReference type="Proteomes" id="UP001500339">
    <property type="component" value="Unassembled WGS sequence"/>
</dbReference>
<proteinExistence type="predicted"/>